<reference evidence="1 2" key="1">
    <citation type="submission" date="2020-04" db="EMBL/GenBank/DDBJ databases">
        <authorList>
            <person name="Hitch T.C.A."/>
            <person name="Wylensek D."/>
            <person name="Clavel T."/>
        </authorList>
    </citation>
    <scope>NUCLEOTIDE SEQUENCE [LARGE SCALE GENOMIC DNA]</scope>
    <source>
        <strain evidence="1 2">PG-130-P53-12</strain>
    </source>
</reference>
<accession>A0A848B785</accession>
<dbReference type="Pfam" id="PF08890">
    <property type="entry name" value="Phage_TAC_5"/>
    <property type="match status" value="1"/>
</dbReference>
<gene>
    <name evidence="1" type="ORF">HF878_10225</name>
</gene>
<protein>
    <recommendedName>
        <fullName evidence="3">Phage XkdN-like protein</fullName>
    </recommendedName>
</protein>
<dbReference type="RefSeq" id="WP_170078024.1">
    <property type="nucleotide sequence ID" value="NZ_JABAFA010000063.1"/>
</dbReference>
<dbReference type="Gene3D" id="3.30.2220.30">
    <property type="match status" value="1"/>
</dbReference>
<dbReference type="EMBL" id="JABAFA010000063">
    <property type="protein sequence ID" value="NMD99823.1"/>
    <property type="molecule type" value="Genomic_DNA"/>
</dbReference>
<organism evidence="1 2">
    <name type="scientific">Selenomonas bovis</name>
    <dbReference type="NCBI Taxonomy" id="416586"/>
    <lineage>
        <taxon>Bacteria</taxon>
        <taxon>Bacillati</taxon>
        <taxon>Bacillota</taxon>
        <taxon>Negativicutes</taxon>
        <taxon>Selenomonadales</taxon>
        <taxon>Selenomonadaceae</taxon>
        <taxon>Selenomonas</taxon>
    </lineage>
</organism>
<keyword evidence="2" id="KW-1185">Reference proteome</keyword>
<evidence type="ECO:0000313" key="2">
    <source>
        <dbReference type="Proteomes" id="UP000543804"/>
    </source>
</evidence>
<dbReference type="Proteomes" id="UP000543804">
    <property type="component" value="Unassembled WGS sequence"/>
</dbReference>
<dbReference type="InterPro" id="IPR038559">
    <property type="entry name" value="XkdN-like_sf"/>
</dbReference>
<dbReference type="AlphaFoldDB" id="A0A848B785"/>
<evidence type="ECO:0008006" key="3">
    <source>
        <dbReference type="Google" id="ProtNLM"/>
    </source>
</evidence>
<dbReference type="InterPro" id="IPR014986">
    <property type="entry name" value="XkdN-like"/>
</dbReference>
<name>A0A848B785_9FIRM</name>
<comment type="caution">
    <text evidence="1">The sequence shown here is derived from an EMBL/GenBank/DDBJ whole genome shotgun (WGS) entry which is preliminary data.</text>
</comment>
<evidence type="ECO:0000313" key="1">
    <source>
        <dbReference type="EMBL" id="NMD99823.1"/>
    </source>
</evidence>
<proteinExistence type="predicted"/>
<sequence>MAVSIEELINEKEAIEAHKKRQYDVETSAGTFTMKPPSKSFVAEAMGLSEGSDEYLVYHCTVSPDLSDKKLQDAYGCVEPTDIVDRLLDPGEISAVAKKIMQCAGYGKDVRAELHEEVKN</sequence>